<dbReference type="PATRIC" id="fig|543877.4.peg.2295"/>
<keyword evidence="2" id="KW-0067">ATP-binding</keyword>
<dbReference type="EMBL" id="CP011805">
    <property type="protein sequence ID" value="AKM08318.1"/>
    <property type="molecule type" value="Genomic_DNA"/>
</dbReference>
<dbReference type="Pfam" id="PF23562">
    <property type="entry name" value="AMP-binding_C_3"/>
    <property type="match status" value="1"/>
</dbReference>
<dbReference type="SUPFAM" id="SSF56801">
    <property type="entry name" value="Acetyl-CoA synthetase-like"/>
    <property type="match status" value="1"/>
</dbReference>
<dbReference type="RefSeq" id="WP_047807165.1">
    <property type="nucleotide sequence ID" value="NZ_CP011805.1"/>
</dbReference>
<reference evidence="4 5" key="1">
    <citation type="submission" date="2015-06" db="EMBL/GenBank/DDBJ databases">
        <authorList>
            <person name="Kim K.M."/>
        </authorList>
    </citation>
    <scope>NUCLEOTIDE SEQUENCE [LARGE SCALE GENOMIC DNA]</scope>
    <source>
        <strain evidence="4 5">KCTC 22370</strain>
    </source>
</reference>
<dbReference type="InterPro" id="IPR042099">
    <property type="entry name" value="ANL_N_sf"/>
</dbReference>
<proteinExistence type="predicted"/>
<keyword evidence="4" id="KW-0436">Ligase</keyword>
<dbReference type="GO" id="GO:0016020">
    <property type="term" value="C:membrane"/>
    <property type="evidence" value="ECO:0007669"/>
    <property type="project" value="TreeGrafter"/>
</dbReference>
<evidence type="ECO:0000313" key="4">
    <source>
        <dbReference type="EMBL" id="AKM08318.1"/>
    </source>
</evidence>
<protein>
    <submittedName>
        <fullName evidence="4">Putative long-chain-fatty-acid--CoA ligase (Long-chain acyl-CoA synthetase)</fullName>
    </submittedName>
</protein>
<evidence type="ECO:0000313" key="5">
    <source>
        <dbReference type="Proteomes" id="UP000037643"/>
    </source>
</evidence>
<dbReference type="GO" id="GO:0004467">
    <property type="term" value="F:long-chain fatty acid-CoA ligase activity"/>
    <property type="evidence" value="ECO:0007669"/>
    <property type="project" value="TreeGrafter"/>
</dbReference>
<gene>
    <name evidence="4" type="ORF">AM2010_2261</name>
</gene>
<dbReference type="OrthoDB" id="9803968at2"/>
<dbReference type="AlphaFoldDB" id="A0A0G3XD38"/>
<dbReference type="InterPro" id="IPR000873">
    <property type="entry name" value="AMP-dep_synth/lig_dom"/>
</dbReference>
<dbReference type="KEGG" id="amx:AM2010_2261"/>
<evidence type="ECO:0000256" key="1">
    <source>
        <dbReference type="ARBA" id="ARBA00022741"/>
    </source>
</evidence>
<dbReference type="Pfam" id="PF00501">
    <property type="entry name" value="AMP-binding"/>
    <property type="match status" value="1"/>
</dbReference>
<dbReference type="Gene3D" id="3.40.50.12780">
    <property type="entry name" value="N-terminal domain of ligase-like"/>
    <property type="match status" value="1"/>
</dbReference>
<accession>A0A0G3XD38</accession>
<keyword evidence="5" id="KW-1185">Reference proteome</keyword>
<sequence>MQLSDIDSANNLVELFLNRADAKGDATFLGVKRDGAWQTISWREAAETICILAENLRALGLEDGDRVMLVSENRPEWCIADLAIMAAGCVTVPAYVTNTERDHVHILDNSGARAVIVSTDKLSQPLLPAIMRTGIAEHLIPIDTIRQYQSGSLTCHAWSDMTRGDPAAARAAVEARIASIGRADTACIIYTSGTGGAPRGVLQHHGAIMCNVAGAAEILASDFGLDADDRFLSFLPLSHAYEHTGGQCLPIAVGAEIFYAEGLEKLASNIEETRPTIMVVVPRLFEVLRQRIMKQIDKQGGAAKALMDRALALGQRKAEGRYRLGDKTLNFVLERLLRPKIRRRFGGRIKAMVSGGAPLNPEVGVFFDAMGLTMLQGYGQTEAGPVIACNRPRAGIAMHTVGPPLRGVEIAIAEDGEILCRGELVMHGYWQNRAETERALQNGWLHTGDIGHLDDKGRIVITDRKKDMIVNDKGDNVAPQKLEGMLTLRPEIAQAMVSGDKRPYVVGLIVPDAEWALEWARTNDEKFNLKALQDLPAFRSAIRTVIDEVNRDLSVIEKIRQFAFADEPFTIENEEMTPSLKIRRHKIRERYGQRLDALYRS</sequence>
<dbReference type="Proteomes" id="UP000037643">
    <property type="component" value="Chromosome"/>
</dbReference>
<dbReference type="PANTHER" id="PTHR43272:SF33">
    <property type="entry name" value="AMP-BINDING DOMAIN-CONTAINING PROTEIN-RELATED"/>
    <property type="match status" value="1"/>
</dbReference>
<evidence type="ECO:0000256" key="2">
    <source>
        <dbReference type="ARBA" id="ARBA00022840"/>
    </source>
</evidence>
<dbReference type="CDD" id="cd05907">
    <property type="entry name" value="VL_LC_FACS_like"/>
    <property type="match status" value="1"/>
</dbReference>
<name>A0A0G3XD38_9SPHN</name>
<dbReference type="GO" id="GO:0005524">
    <property type="term" value="F:ATP binding"/>
    <property type="evidence" value="ECO:0007669"/>
    <property type="project" value="UniProtKB-KW"/>
</dbReference>
<keyword evidence="1" id="KW-0547">Nucleotide-binding</keyword>
<organism evidence="4 5">
    <name type="scientific">Pelagerythrobacter marensis</name>
    <dbReference type="NCBI Taxonomy" id="543877"/>
    <lineage>
        <taxon>Bacteria</taxon>
        <taxon>Pseudomonadati</taxon>
        <taxon>Pseudomonadota</taxon>
        <taxon>Alphaproteobacteria</taxon>
        <taxon>Sphingomonadales</taxon>
        <taxon>Erythrobacteraceae</taxon>
        <taxon>Pelagerythrobacter</taxon>
    </lineage>
</organism>
<evidence type="ECO:0000259" key="3">
    <source>
        <dbReference type="Pfam" id="PF00501"/>
    </source>
</evidence>
<dbReference type="PANTHER" id="PTHR43272">
    <property type="entry name" value="LONG-CHAIN-FATTY-ACID--COA LIGASE"/>
    <property type="match status" value="1"/>
</dbReference>
<dbReference type="STRING" id="543877.AM2010_2261"/>
<feature type="domain" description="AMP-dependent synthetase/ligase" evidence="3">
    <location>
        <begin position="19"/>
        <end position="430"/>
    </location>
</feature>